<accession>A0A2N5HNS7</accession>
<dbReference type="OrthoDB" id="2939938at2"/>
<dbReference type="EMBL" id="PGVE01000028">
    <property type="protein sequence ID" value="PLS07164.1"/>
    <property type="molecule type" value="Genomic_DNA"/>
</dbReference>
<organism evidence="2 3">
    <name type="scientific">Neobacillus cucumis</name>
    <dbReference type="NCBI Taxonomy" id="1740721"/>
    <lineage>
        <taxon>Bacteria</taxon>
        <taxon>Bacillati</taxon>
        <taxon>Bacillota</taxon>
        <taxon>Bacilli</taxon>
        <taxon>Bacillales</taxon>
        <taxon>Bacillaceae</taxon>
        <taxon>Neobacillus</taxon>
    </lineage>
</organism>
<name>A0A2N5HNS7_9BACI</name>
<dbReference type="Proteomes" id="UP000234950">
    <property type="component" value="Unassembled WGS sequence"/>
</dbReference>
<dbReference type="InterPro" id="IPR046748">
    <property type="entry name" value="HipA_2"/>
</dbReference>
<sequence length="260" mass="30587">MIEPVRILTKLEGKSNAHLISFNDGKDYVVKFFQPGMEKTLPNEWIGYCLARYLGLPIPFARIVEIPPEFSSREPELANSSFTQYQFASLYVKDCKNGHQVEQDPIILNHQPLAGIIILDYWLCNQDRTRKNILLKEAEDDSHFLWMIDQAEIFGTFSWLRTDLEDLPVEVFKSATHQIMAQNIRDEQSFYEYFELIQTMPIYLIEEIVSVIPDEWMVTPEEKKAIVTTLVTRRRKILPELMQRFIKKVYRPLHNKSDSR</sequence>
<feature type="domain" description="HipA-like kinase" evidence="1">
    <location>
        <begin position="12"/>
        <end position="239"/>
    </location>
</feature>
<keyword evidence="3" id="KW-1185">Reference proteome</keyword>
<evidence type="ECO:0000313" key="3">
    <source>
        <dbReference type="Proteomes" id="UP000234950"/>
    </source>
</evidence>
<reference evidence="2 3" key="1">
    <citation type="submission" date="2017-11" db="EMBL/GenBank/DDBJ databases">
        <title>Comparitive Functional Genomics of Dry Heat Resistant strains isolated from the Viking Spacecraft.</title>
        <authorList>
            <person name="Seuylemezian A."/>
            <person name="Cooper K."/>
            <person name="Vaishampayan P."/>
        </authorList>
    </citation>
    <scope>NUCLEOTIDE SEQUENCE [LARGE SCALE GENOMIC DNA]</scope>
    <source>
        <strain evidence="2 3">V32-6</strain>
    </source>
</reference>
<dbReference type="AlphaFoldDB" id="A0A2N5HNS7"/>
<evidence type="ECO:0000259" key="1">
    <source>
        <dbReference type="Pfam" id="PF20613"/>
    </source>
</evidence>
<proteinExistence type="predicted"/>
<comment type="caution">
    <text evidence="2">The sequence shown here is derived from an EMBL/GenBank/DDBJ whole genome shotgun (WGS) entry which is preliminary data.</text>
</comment>
<dbReference type="RefSeq" id="WP_101646905.1">
    <property type="nucleotide sequence ID" value="NZ_PGVE01000028.1"/>
</dbReference>
<gene>
    <name evidence="2" type="ORF">CVD27_05645</name>
</gene>
<evidence type="ECO:0000313" key="2">
    <source>
        <dbReference type="EMBL" id="PLS07164.1"/>
    </source>
</evidence>
<protein>
    <recommendedName>
        <fullName evidence="1">HipA-like kinase domain-containing protein</fullName>
    </recommendedName>
</protein>
<dbReference type="Pfam" id="PF20613">
    <property type="entry name" value="HipA_2"/>
    <property type="match status" value="1"/>
</dbReference>